<feature type="transmembrane region" description="Helical" evidence="1">
    <location>
        <begin position="200"/>
        <end position="217"/>
    </location>
</feature>
<keyword evidence="1" id="KW-0472">Membrane</keyword>
<comment type="caution">
    <text evidence="2">The sequence shown here is derived from an EMBL/GenBank/DDBJ whole genome shotgun (WGS) entry which is preliminary data.</text>
</comment>
<dbReference type="Proteomes" id="UP000288859">
    <property type="component" value="Unassembled WGS sequence"/>
</dbReference>
<protein>
    <submittedName>
        <fullName evidence="2">Uncharacterized protein</fullName>
    </submittedName>
</protein>
<feature type="transmembrane region" description="Helical" evidence="1">
    <location>
        <begin position="7"/>
        <end position="28"/>
    </location>
</feature>
<proteinExistence type="predicted"/>
<reference evidence="2 3" key="1">
    <citation type="submission" date="2017-03" db="EMBL/GenBank/DDBJ databases">
        <title>Genomes of endolithic fungi from Antarctica.</title>
        <authorList>
            <person name="Coleine C."/>
            <person name="Masonjones S."/>
            <person name="Stajich J.E."/>
        </authorList>
    </citation>
    <scope>NUCLEOTIDE SEQUENCE [LARGE SCALE GENOMIC DNA]</scope>
    <source>
        <strain evidence="2 3">CCFEE 6314</strain>
    </source>
</reference>
<dbReference type="EMBL" id="NAJM01000033">
    <property type="protein sequence ID" value="RVX68976.1"/>
    <property type="molecule type" value="Genomic_DNA"/>
</dbReference>
<keyword evidence="1" id="KW-0812">Transmembrane</keyword>
<evidence type="ECO:0000256" key="1">
    <source>
        <dbReference type="SAM" id="Phobius"/>
    </source>
</evidence>
<feature type="transmembrane region" description="Helical" evidence="1">
    <location>
        <begin position="224"/>
        <end position="247"/>
    </location>
</feature>
<gene>
    <name evidence="2" type="ORF">B0A52_08043</name>
</gene>
<dbReference type="AlphaFoldDB" id="A0A438MZW8"/>
<feature type="transmembrane region" description="Helical" evidence="1">
    <location>
        <begin position="117"/>
        <end position="141"/>
    </location>
</feature>
<accession>A0A438MZW8</accession>
<feature type="transmembrane region" description="Helical" evidence="1">
    <location>
        <begin position="55"/>
        <end position="74"/>
    </location>
</feature>
<organism evidence="2 3">
    <name type="scientific">Exophiala mesophila</name>
    <name type="common">Black yeast-like fungus</name>
    <dbReference type="NCBI Taxonomy" id="212818"/>
    <lineage>
        <taxon>Eukaryota</taxon>
        <taxon>Fungi</taxon>
        <taxon>Dikarya</taxon>
        <taxon>Ascomycota</taxon>
        <taxon>Pezizomycotina</taxon>
        <taxon>Eurotiomycetes</taxon>
        <taxon>Chaetothyriomycetidae</taxon>
        <taxon>Chaetothyriales</taxon>
        <taxon>Herpotrichiellaceae</taxon>
        <taxon>Exophiala</taxon>
    </lineage>
</organism>
<name>A0A438MZW8_EXOME</name>
<feature type="transmembrane region" description="Helical" evidence="1">
    <location>
        <begin position="86"/>
        <end position="105"/>
    </location>
</feature>
<evidence type="ECO:0000313" key="2">
    <source>
        <dbReference type="EMBL" id="RVX68976.1"/>
    </source>
</evidence>
<feature type="transmembrane region" description="Helical" evidence="1">
    <location>
        <begin position="148"/>
        <end position="170"/>
    </location>
</feature>
<sequence length="303" mass="33855">MTQRLRLLIGILNLIPTILSFLVSISTFPSRPSRSRRTKDIRKPVARFLRLVDPYLRIGSAASQIVLALTLMVAIHQQWPQHTAIVIARSALFWQVSLEVIYIYIVLEGTLLKVWKWWSELLLVGAWAVGTLVPFFLCFFFDNTAAGPLFFLSSVVVDYLIKAGGAVVSLRRLGPAKWRAIEGAIECRNMLPGIGLSYDIVRSIVNICAAIVVAVLARQEHNKMFGCILQNLVSNLLLGFLAFLQLLQRWCPRNLRPEVTSCKITSSSQEHINAEEGLSAPEYPDSIQMGEKGVEAESSNQMC</sequence>
<evidence type="ECO:0000313" key="3">
    <source>
        <dbReference type="Proteomes" id="UP000288859"/>
    </source>
</evidence>
<keyword evidence="1" id="KW-1133">Transmembrane helix</keyword>